<dbReference type="EMBL" id="WUTW01000009">
    <property type="protein sequence ID" value="MXQ67836.1"/>
    <property type="molecule type" value="Genomic_DNA"/>
</dbReference>
<dbReference type="InterPro" id="IPR050131">
    <property type="entry name" value="Peptidase_S8_subtilisin-like"/>
</dbReference>
<gene>
    <name evidence="11" type="ORF">GQ466_27830</name>
</gene>
<feature type="chain" id="PRO_5026037514" evidence="8">
    <location>
        <begin position="30"/>
        <end position="435"/>
    </location>
</feature>
<dbReference type="GO" id="GO:0005615">
    <property type="term" value="C:extracellular space"/>
    <property type="evidence" value="ECO:0007669"/>
    <property type="project" value="TreeGrafter"/>
</dbReference>
<dbReference type="GO" id="GO:0006508">
    <property type="term" value="P:proteolysis"/>
    <property type="evidence" value="ECO:0007669"/>
    <property type="project" value="UniProtKB-KW"/>
</dbReference>
<keyword evidence="4 5" id="KW-0720">Serine protease</keyword>
<protein>
    <submittedName>
        <fullName evidence="11">S8 family serine peptidase</fullName>
    </submittedName>
</protein>
<dbReference type="Gene3D" id="3.30.70.80">
    <property type="entry name" value="Peptidase S8 propeptide/proteinase inhibitor I9"/>
    <property type="match status" value="1"/>
</dbReference>
<feature type="signal peptide" evidence="8">
    <location>
        <begin position="1"/>
        <end position="29"/>
    </location>
</feature>
<keyword evidence="12" id="KW-1185">Reference proteome</keyword>
<evidence type="ECO:0000256" key="6">
    <source>
        <dbReference type="RuleBase" id="RU003355"/>
    </source>
</evidence>
<evidence type="ECO:0000256" key="5">
    <source>
        <dbReference type="PROSITE-ProRule" id="PRU01240"/>
    </source>
</evidence>
<dbReference type="InterPro" id="IPR010259">
    <property type="entry name" value="S8pro/Inhibitor_I9"/>
</dbReference>
<dbReference type="InterPro" id="IPR023828">
    <property type="entry name" value="Peptidase_S8_Ser-AS"/>
</dbReference>
<dbReference type="InterPro" id="IPR037045">
    <property type="entry name" value="S8pro/Inhibitor_I9_sf"/>
</dbReference>
<dbReference type="Gene3D" id="3.40.50.200">
    <property type="entry name" value="Peptidase S8/S53 domain"/>
    <property type="match status" value="1"/>
</dbReference>
<feature type="domain" description="Inhibitor I9" evidence="10">
    <location>
        <begin position="45"/>
        <end position="113"/>
    </location>
</feature>
<evidence type="ECO:0000256" key="8">
    <source>
        <dbReference type="SAM" id="SignalP"/>
    </source>
</evidence>
<feature type="region of interest" description="Disordered" evidence="7">
    <location>
        <begin position="386"/>
        <end position="416"/>
    </location>
</feature>
<dbReference type="FunFam" id="3.40.50.200:FF:000014">
    <property type="entry name" value="Proteinase K"/>
    <property type="match status" value="1"/>
</dbReference>
<dbReference type="Pfam" id="PF05922">
    <property type="entry name" value="Inhibitor_I9"/>
    <property type="match status" value="1"/>
</dbReference>
<feature type="active site" description="Charge relay system" evidence="5">
    <location>
        <position position="190"/>
    </location>
</feature>
<dbReference type="PROSITE" id="PS00136">
    <property type="entry name" value="SUBTILASE_ASP"/>
    <property type="match status" value="1"/>
</dbReference>
<dbReference type="PROSITE" id="PS00137">
    <property type="entry name" value="SUBTILASE_HIS"/>
    <property type="match status" value="1"/>
</dbReference>
<dbReference type="SUPFAM" id="SSF54897">
    <property type="entry name" value="Protease propeptides/inhibitors"/>
    <property type="match status" value="1"/>
</dbReference>
<dbReference type="Pfam" id="PF00082">
    <property type="entry name" value="Peptidase_S8"/>
    <property type="match status" value="1"/>
</dbReference>
<feature type="region of interest" description="Disordered" evidence="7">
    <location>
        <begin position="111"/>
        <end position="131"/>
    </location>
</feature>
<evidence type="ECO:0000256" key="7">
    <source>
        <dbReference type="SAM" id="MobiDB-lite"/>
    </source>
</evidence>
<evidence type="ECO:0000259" key="10">
    <source>
        <dbReference type="Pfam" id="PF05922"/>
    </source>
</evidence>
<dbReference type="InterPro" id="IPR022398">
    <property type="entry name" value="Peptidase_S8_His-AS"/>
</dbReference>
<evidence type="ECO:0000256" key="2">
    <source>
        <dbReference type="ARBA" id="ARBA00022670"/>
    </source>
</evidence>
<dbReference type="CDD" id="cd04077">
    <property type="entry name" value="Peptidases_S8_PCSK9_ProteinaseK_like"/>
    <property type="match status" value="1"/>
</dbReference>
<feature type="active site" description="Charge relay system" evidence="5">
    <location>
        <position position="342"/>
    </location>
</feature>
<comment type="similarity">
    <text evidence="1 5 6">Belongs to the peptidase S8 family.</text>
</comment>
<evidence type="ECO:0000256" key="3">
    <source>
        <dbReference type="ARBA" id="ARBA00022801"/>
    </source>
</evidence>
<evidence type="ECO:0000259" key="9">
    <source>
        <dbReference type="Pfam" id="PF00082"/>
    </source>
</evidence>
<feature type="domain" description="Peptidase S8/S53" evidence="9">
    <location>
        <begin position="151"/>
        <end position="378"/>
    </location>
</feature>
<sequence length="435" mass="43749">MHAPRLAGCAIAAAGALVLPLVTVSPAVAEGPIVNAQAARPVKGSYIVTLKDTPALRRDGVGGRAQQLTHAYSGRVGFVYSSAVTGFQAHLSAEKARRLAADPAVASVEQDAISSASDVQPNPPSWGLDRADQKRLPLDHGYSYGTKASNVTAYIIDTGLSTSHADFGGRASSGYDFVDNDTDANDCNGHGTHVAGTVGGAAYGIAKGVKLVGVRVLGCDGRGANSGIIKAIDWVAAHAAKPAVANMSLGGSASPALDAAVERAVTAGITFAVAAGNDNANACNTSPARARGALTVGATTSTDARASFSNYGSCLDLFAPGYQITSTWIGGRTATATLSGTSMATPHVTGAAALVLAAHPGYSPEQVGSALTSAATTGVVGNPGSGSANRLLFTGGGTPASPGPAPTPTPPSQPSDGDWWTQFWNWLIGLNKRAF</sequence>
<dbReference type="InterPro" id="IPR034193">
    <property type="entry name" value="PCSK9_ProteinaseK-like"/>
</dbReference>
<evidence type="ECO:0000313" key="12">
    <source>
        <dbReference type="Proteomes" id="UP000431901"/>
    </source>
</evidence>
<feature type="active site" description="Charge relay system" evidence="5">
    <location>
        <position position="157"/>
    </location>
</feature>
<dbReference type="PANTHER" id="PTHR43806">
    <property type="entry name" value="PEPTIDASE S8"/>
    <property type="match status" value="1"/>
</dbReference>
<dbReference type="PROSITE" id="PS51892">
    <property type="entry name" value="SUBTILASE"/>
    <property type="match status" value="1"/>
</dbReference>
<dbReference type="AlphaFoldDB" id="A0A6I4WJG5"/>
<dbReference type="SUPFAM" id="SSF52743">
    <property type="entry name" value="Subtilisin-like"/>
    <property type="match status" value="1"/>
</dbReference>
<dbReference type="RefSeq" id="WP_161106031.1">
    <property type="nucleotide sequence ID" value="NZ_JBHLYI010000015.1"/>
</dbReference>
<dbReference type="PRINTS" id="PR00723">
    <property type="entry name" value="SUBTILISIN"/>
</dbReference>
<feature type="compositionally biased region" description="Pro residues" evidence="7">
    <location>
        <begin position="401"/>
        <end position="413"/>
    </location>
</feature>
<dbReference type="OrthoDB" id="9766923at2"/>
<accession>A0A6I4WJG5</accession>
<dbReference type="GO" id="GO:0004252">
    <property type="term" value="F:serine-type endopeptidase activity"/>
    <property type="evidence" value="ECO:0007669"/>
    <property type="project" value="UniProtKB-UniRule"/>
</dbReference>
<proteinExistence type="inferred from homology"/>
<evidence type="ECO:0000256" key="1">
    <source>
        <dbReference type="ARBA" id="ARBA00011073"/>
    </source>
</evidence>
<dbReference type="InterPro" id="IPR023827">
    <property type="entry name" value="Peptidase_S8_Asp-AS"/>
</dbReference>
<dbReference type="PROSITE" id="PS00138">
    <property type="entry name" value="SUBTILASE_SER"/>
    <property type="match status" value="1"/>
</dbReference>
<reference evidence="11 12" key="1">
    <citation type="submission" date="2019-12" db="EMBL/GenBank/DDBJ databases">
        <title>Nocardia macrotermitis sp. nov. and Nocardia aurantia sp. nov., isolated from the gut of the fungus growing-termite Macrotermes natalensis.</title>
        <authorList>
            <person name="Christine B."/>
            <person name="Rene B."/>
        </authorList>
    </citation>
    <scope>NUCLEOTIDE SEQUENCE [LARGE SCALE GENOMIC DNA]</scope>
    <source>
        <strain evidence="11 12">DSM 102126</strain>
    </source>
</reference>
<dbReference type="PANTHER" id="PTHR43806:SF11">
    <property type="entry name" value="CEREVISIN-RELATED"/>
    <property type="match status" value="1"/>
</dbReference>
<dbReference type="Proteomes" id="UP000431901">
    <property type="component" value="Unassembled WGS sequence"/>
</dbReference>
<keyword evidence="2 5" id="KW-0645">Protease</keyword>
<evidence type="ECO:0000313" key="11">
    <source>
        <dbReference type="EMBL" id="MXQ67836.1"/>
    </source>
</evidence>
<dbReference type="InterPro" id="IPR000209">
    <property type="entry name" value="Peptidase_S8/S53_dom"/>
</dbReference>
<organism evidence="11 12">
    <name type="scientific">Actinomadura rayongensis</name>
    <dbReference type="NCBI Taxonomy" id="1429076"/>
    <lineage>
        <taxon>Bacteria</taxon>
        <taxon>Bacillati</taxon>
        <taxon>Actinomycetota</taxon>
        <taxon>Actinomycetes</taxon>
        <taxon>Streptosporangiales</taxon>
        <taxon>Thermomonosporaceae</taxon>
        <taxon>Actinomadura</taxon>
    </lineage>
</organism>
<keyword evidence="8" id="KW-0732">Signal</keyword>
<evidence type="ECO:0000256" key="4">
    <source>
        <dbReference type="ARBA" id="ARBA00022825"/>
    </source>
</evidence>
<dbReference type="InterPro" id="IPR036852">
    <property type="entry name" value="Peptidase_S8/S53_dom_sf"/>
</dbReference>
<dbReference type="InterPro" id="IPR015500">
    <property type="entry name" value="Peptidase_S8_subtilisin-rel"/>
</dbReference>
<comment type="caution">
    <text evidence="11">The sequence shown here is derived from an EMBL/GenBank/DDBJ whole genome shotgun (WGS) entry which is preliminary data.</text>
</comment>
<name>A0A6I4WJG5_9ACTN</name>
<keyword evidence="3 5" id="KW-0378">Hydrolase</keyword>